<accession>A0A744Q7I5</accession>
<dbReference type="AlphaFoldDB" id="A0A744Q7I5"/>
<comment type="caution">
    <text evidence="1">The sequence shown here is derived from an EMBL/GenBank/DDBJ whole genome shotgun (WGS) entry which is preliminary data.</text>
</comment>
<protein>
    <submittedName>
        <fullName evidence="1">Uncharacterized protein</fullName>
    </submittedName>
</protein>
<reference evidence="1" key="1">
    <citation type="journal article" date="2018" name="Genome Biol.">
        <title>SKESA: strategic k-mer extension for scrupulous assemblies.</title>
        <authorList>
            <person name="Souvorov A."/>
            <person name="Agarwala R."/>
            <person name="Lipman D.J."/>
        </authorList>
    </citation>
    <scope>NUCLEOTIDE SEQUENCE</scope>
    <source>
        <strain evidence="1">MA.AU149 SUB-73</strain>
    </source>
</reference>
<sequence>MANIARHQLLINPYYNVSPEMARQVIIAADDAESSISLGIAAIGELMFWVTENPEYDPETMSNHMCNIGLLLRCMSNMQIAITGAKENCMYTINEAGVNHD</sequence>
<dbReference type="EMBL" id="DAAURV010000007">
    <property type="protein sequence ID" value="HAF2593094.1"/>
    <property type="molecule type" value="Genomic_DNA"/>
</dbReference>
<organism evidence="1">
    <name type="scientific">Salmonella enterica</name>
    <name type="common">Salmonella choleraesuis</name>
    <dbReference type="NCBI Taxonomy" id="28901"/>
    <lineage>
        <taxon>Bacteria</taxon>
        <taxon>Pseudomonadati</taxon>
        <taxon>Pseudomonadota</taxon>
        <taxon>Gammaproteobacteria</taxon>
        <taxon>Enterobacterales</taxon>
        <taxon>Enterobacteriaceae</taxon>
        <taxon>Salmonella</taxon>
    </lineage>
</organism>
<evidence type="ECO:0000313" key="1">
    <source>
        <dbReference type="EMBL" id="HAF2593094.1"/>
    </source>
</evidence>
<proteinExistence type="predicted"/>
<gene>
    <name evidence="1" type="ORF">G8N62_002182</name>
</gene>
<reference evidence="1" key="2">
    <citation type="submission" date="2020-02" db="EMBL/GenBank/DDBJ databases">
        <authorList>
            <consortium name="NCBI Pathogen Detection Project"/>
        </authorList>
    </citation>
    <scope>NUCLEOTIDE SEQUENCE</scope>
    <source>
        <strain evidence="1">MA.AU149 SUB-73</strain>
    </source>
</reference>
<name>A0A744Q7I5_SALER</name>